<accession>A0A7J0FP75</accession>
<sequence length="415" mass="46057">MGLHLLLSRDIAQDEKDPFMKSEGGESVSDVVSRLTRALITIESEVQGILVVSHGDHPLQILQTVFHAAKEHNGLVGNNLESRIQAVKVPSVLSRHRKYALLTGQRWRLSFRVRFDFFEANSPPFETSSRSRALRFQCSQILLQETEALQMVQQMIDSKFSGYGLANSETGLVNQNKQLTLGATPKKTALRDLQSENIIIVPKSIRNSLFPKESGPTMEAVKACGTTRPAPECLVSAPHLQSLTSNASNKNLVYVRRRPEMELAKSSVSNNISNGSDCQQARKLGGKDEVTEQKSHCVPEVASIQRAALMCFSSAKPSVASSLGKSSNILQPADSNSLPISYAIPPLDYLKKMNSQHLEERYCQLQDLLKMLDKSNQEDYVQMLQSLSPVDLSRHAVELEKRSIQLSLEEGNINF</sequence>
<dbReference type="AlphaFoldDB" id="A0A7J0FP75"/>
<protein>
    <submittedName>
        <fullName evidence="1">Phosphoglycerate mutase family protein</fullName>
    </submittedName>
</protein>
<dbReference type="Proteomes" id="UP000585474">
    <property type="component" value="Unassembled WGS sequence"/>
</dbReference>
<keyword evidence="2" id="KW-1185">Reference proteome</keyword>
<organism evidence="1 2">
    <name type="scientific">Actinidia rufa</name>
    <dbReference type="NCBI Taxonomy" id="165716"/>
    <lineage>
        <taxon>Eukaryota</taxon>
        <taxon>Viridiplantae</taxon>
        <taxon>Streptophyta</taxon>
        <taxon>Embryophyta</taxon>
        <taxon>Tracheophyta</taxon>
        <taxon>Spermatophyta</taxon>
        <taxon>Magnoliopsida</taxon>
        <taxon>eudicotyledons</taxon>
        <taxon>Gunneridae</taxon>
        <taxon>Pentapetalae</taxon>
        <taxon>asterids</taxon>
        <taxon>Ericales</taxon>
        <taxon>Actinidiaceae</taxon>
        <taxon>Actinidia</taxon>
    </lineage>
</organism>
<dbReference type="PANTHER" id="PTHR34555:SF1">
    <property type="entry name" value="INTEGRAL MEMBRANE HEMOLYSIN-III-LIKE PROTEIN"/>
    <property type="match status" value="1"/>
</dbReference>
<name>A0A7J0FP75_9ERIC</name>
<reference evidence="1 2" key="1">
    <citation type="submission" date="2019-07" db="EMBL/GenBank/DDBJ databases">
        <title>De Novo Assembly of kiwifruit Actinidia rufa.</title>
        <authorList>
            <person name="Sugita-Konishi S."/>
            <person name="Sato K."/>
            <person name="Mori E."/>
            <person name="Abe Y."/>
            <person name="Kisaki G."/>
            <person name="Hamano K."/>
            <person name="Suezawa K."/>
            <person name="Otani M."/>
            <person name="Fukuda T."/>
            <person name="Manabe T."/>
            <person name="Gomi K."/>
            <person name="Tabuchi M."/>
            <person name="Akimitsu K."/>
            <person name="Kataoka I."/>
        </authorList>
    </citation>
    <scope>NUCLEOTIDE SEQUENCE [LARGE SCALE GENOMIC DNA]</scope>
    <source>
        <strain evidence="2">cv. Fuchu</strain>
    </source>
</reference>
<proteinExistence type="predicted"/>
<dbReference type="OrthoDB" id="1925139at2759"/>
<gene>
    <name evidence="1" type="ORF">Acr_14g0000200</name>
</gene>
<evidence type="ECO:0000313" key="2">
    <source>
        <dbReference type="Proteomes" id="UP000585474"/>
    </source>
</evidence>
<dbReference type="Gene3D" id="3.40.50.1240">
    <property type="entry name" value="Phosphoglycerate mutase-like"/>
    <property type="match status" value="1"/>
</dbReference>
<comment type="caution">
    <text evidence="1">The sequence shown here is derived from an EMBL/GenBank/DDBJ whole genome shotgun (WGS) entry which is preliminary data.</text>
</comment>
<dbReference type="EMBL" id="BJWL01000014">
    <property type="protein sequence ID" value="GFZ00384.1"/>
    <property type="molecule type" value="Genomic_DNA"/>
</dbReference>
<dbReference type="PANTHER" id="PTHR34555">
    <property type="entry name" value="INTEGRAL MEMBRANE HEMOLYSIN-III-LIKE PROTEIN"/>
    <property type="match status" value="1"/>
</dbReference>
<evidence type="ECO:0000313" key="1">
    <source>
        <dbReference type="EMBL" id="GFZ00384.1"/>
    </source>
</evidence>
<dbReference type="InterPro" id="IPR029033">
    <property type="entry name" value="His_PPase_superfam"/>
</dbReference>
<dbReference type="SUPFAM" id="SSF53254">
    <property type="entry name" value="Phosphoglycerate mutase-like"/>
    <property type="match status" value="1"/>
</dbReference>